<dbReference type="EMBL" id="LT896722">
    <property type="protein sequence ID" value="SNB49245.1"/>
    <property type="molecule type" value="Genomic_DNA"/>
</dbReference>
<organismHost>
    <name type="scientific">Mus musculus</name>
    <name type="common">Mouse</name>
    <dbReference type="NCBI Taxonomy" id="10090"/>
</organismHost>
<organismHost>
    <name type="scientific">Apodemus sylvaticus</name>
    <name type="common">European woodmouse</name>
    <dbReference type="NCBI Taxonomy" id="10129"/>
</organismHost>
<proteinExistence type="predicted"/>
<reference evidence="2" key="3">
    <citation type="submission" date="2017-06" db="EMBL/GenBank/DDBJ databases">
        <authorList>
            <person name="Kim H.J."/>
            <person name="Triplett B.A."/>
        </authorList>
    </citation>
    <scope>NUCLEOTIDE SEQUENCE</scope>
    <source>
        <strain evidence="2">Ger/2007/Vole</strain>
        <strain evidence="3">Ger/2015/Cat4</strain>
    </source>
</reference>
<evidence type="ECO:0000313" key="1">
    <source>
        <dbReference type="EMBL" id="CRL86842.1"/>
    </source>
</evidence>
<accession>A0A0K2YSC9</accession>
<dbReference type="EMBL" id="LT896731">
    <property type="protein sequence ID" value="SNB50287.1"/>
    <property type="molecule type" value="Genomic_DNA"/>
</dbReference>
<organismHost>
    <name type="scientific">Felis catus</name>
    <name type="common">Cat</name>
    <name type="synonym">Felis silvestris catus</name>
    <dbReference type="NCBI Taxonomy" id="9685"/>
</organismHost>
<sequence>MLLVSRILFKIEERHNIRMPRFQVYGHNSRSFVSSLIYVSSGVIINSQHWNNTIGCTIGPGDIASTGTNITN</sequence>
<evidence type="ECO:0000313" key="3">
    <source>
        <dbReference type="EMBL" id="SNB50287.1"/>
    </source>
</evidence>
<organismHost>
    <name type="scientific">Microtus agrestis</name>
    <name type="common">Short-tailed field vole</name>
    <dbReference type="NCBI Taxonomy" id="29092"/>
</organismHost>
<dbReference type="Proteomes" id="UP000269844">
    <property type="component" value="Segment"/>
</dbReference>
<gene>
    <name evidence="1" type="primary">gCPXV0193</name>
</gene>
<organism evidence="1">
    <name type="scientific">Cowpox virus</name>
    <name type="common">CPV</name>
    <dbReference type="NCBI Taxonomy" id="10243"/>
    <lineage>
        <taxon>Viruses</taxon>
        <taxon>Varidnaviria</taxon>
        <taxon>Bamfordvirae</taxon>
        <taxon>Nucleocytoviricota</taxon>
        <taxon>Pokkesviricetes</taxon>
        <taxon>Chitovirales</taxon>
        <taxon>Poxviridae</taxon>
        <taxon>Chordopoxvirinae</taxon>
        <taxon>Orthopoxvirus</taxon>
        <taxon>Orthopoxvirus cowpox</taxon>
    </lineage>
</organism>
<organismHost>
    <name type="scientific">Loxodonta africana</name>
    <name type="common">African elephant</name>
    <dbReference type="NCBI Taxonomy" id="9785"/>
</organismHost>
<organismHost>
    <name type="scientific">Bos taurus</name>
    <name type="common">Bovine</name>
    <dbReference type="NCBI Taxonomy" id="9913"/>
</organismHost>
<organismHost>
    <name type="scientific">Myodes glareolus</name>
    <name type="common">Bank vole</name>
    <name type="synonym">Clethrionomys glareolus</name>
    <dbReference type="NCBI Taxonomy" id="447135"/>
</organismHost>
<reference evidence="1" key="1">
    <citation type="journal article" date="2015" name="J. Virol.">
        <title>Out of the reservoir: Phenotypic and genotypic characterization of a novel cowpox virus isolated from a common vole.</title>
        <authorList>
            <person name="Hoffmann D."/>
            <person name="Franke A."/>
            <person name="Jenckel M."/>
            <person name="Tamosiunaite A."/>
            <person name="Schluckebier J."/>
            <person name="Granzow H."/>
            <person name="Hoffmann B."/>
            <person name="Fischer S."/>
            <person name="Ulrich R.G."/>
            <person name="Hoper D."/>
            <person name="Goller K."/>
            <person name="Osterrieder N."/>
            <person name="Beer M."/>
        </authorList>
    </citation>
    <scope>NUCLEOTIDE SEQUENCE [LARGE SCALE GENOMIC DNA]</scope>
    <source>
        <strain evidence="1">FM2292</strain>
    </source>
</reference>
<evidence type="ECO:0000313" key="2">
    <source>
        <dbReference type="EMBL" id="SNB49245.1"/>
    </source>
</evidence>
<reference evidence="1" key="2">
    <citation type="submission" date="2015-05" db="EMBL/GenBank/DDBJ databases">
        <title>Utilizing next-generation sequencing to resolve the backbone and inform taxonomy of the Core Goodeniaceae.</title>
        <authorList>
            <person name="Michener P.S."/>
            <person name="Gardner A.G."/>
            <person name="Jabaily R.S."/>
            <person name="Sessa E."/>
        </authorList>
    </citation>
    <scope>NUCLEOTIDE SEQUENCE</scope>
    <source>
        <strain evidence="1">FM2292</strain>
    </source>
</reference>
<name>A0A0K2YSC9_COWPX</name>
<dbReference type="Proteomes" id="UP000154367">
    <property type="component" value="Segment"/>
</dbReference>
<dbReference type="Proteomes" id="UP000272949">
    <property type="component" value="Segment"/>
</dbReference>
<protein>
    <submittedName>
        <fullName evidence="1">Uncharacterized protein</fullName>
    </submittedName>
</protein>
<dbReference type="EMBL" id="LN864566">
    <property type="protein sequence ID" value="CRL86842.1"/>
    <property type="molecule type" value="Genomic_DNA"/>
</dbReference>
<organismHost>
    <name type="scientific">Homo sapiens</name>
    <name type="common">Human</name>
    <dbReference type="NCBI Taxonomy" id="9606"/>
</organismHost>